<feature type="transmembrane region" description="Helical" evidence="5">
    <location>
        <begin position="123"/>
        <end position="147"/>
    </location>
</feature>
<evidence type="ECO:0000256" key="5">
    <source>
        <dbReference type="SAM" id="Phobius"/>
    </source>
</evidence>
<evidence type="ECO:0000259" key="6">
    <source>
        <dbReference type="PROSITE" id="PS50262"/>
    </source>
</evidence>
<keyword evidence="9" id="KW-1185">Reference proteome</keyword>
<evidence type="ECO:0000313" key="10">
    <source>
        <dbReference type="Proteomes" id="UP000663852"/>
    </source>
</evidence>
<evidence type="ECO:0000313" key="9">
    <source>
        <dbReference type="Proteomes" id="UP000663828"/>
    </source>
</evidence>
<feature type="transmembrane region" description="Helical" evidence="5">
    <location>
        <begin position="12"/>
        <end position="31"/>
    </location>
</feature>
<feature type="transmembrane region" description="Helical" evidence="5">
    <location>
        <begin position="43"/>
        <end position="62"/>
    </location>
</feature>
<dbReference type="Proteomes" id="UP000663852">
    <property type="component" value="Unassembled WGS sequence"/>
</dbReference>
<sequence>MAIPSSTRFWLQLVPLIPSLIVTFIILYYFLKKRALRTALHNHVIILLLSVGLIEELSGVVWDMYFYRNGVTPVSTTVFCSSWAFMNSITIVSNYILMTWASIERHILIFHSDWFATRMKRLLFHYIPLMMCILYPVTFYFVMLFIVPCDIPLKLTAQECGRYSCVTRNPRISLYDSIAHCILPAFAIVIFSAALFVRVLCQKYRAHQRINWKNYKKMAYQLFPISFLYTVLVLPPMIMYAAYSGGLPRTVARDYYSDAIFFVQWVIFFTPFACAISLPELSTKCRNAILFWQRRHTVGPVQLLTASRPNAHQ</sequence>
<evidence type="ECO:0000256" key="2">
    <source>
        <dbReference type="ARBA" id="ARBA00022692"/>
    </source>
</evidence>
<dbReference type="GO" id="GO:0016020">
    <property type="term" value="C:membrane"/>
    <property type="evidence" value="ECO:0007669"/>
    <property type="project" value="UniProtKB-SubCell"/>
</dbReference>
<proteinExistence type="predicted"/>
<dbReference type="AlphaFoldDB" id="A0A815EBL2"/>
<dbReference type="InterPro" id="IPR017452">
    <property type="entry name" value="GPCR_Rhodpsn_7TM"/>
</dbReference>
<reference evidence="8" key="1">
    <citation type="submission" date="2021-02" db="EMBL/GenBank/DDBJ databases">
        <authorList>
            <person name="Nowell W R."/>
        </authorList>
    </citation>
    <scope>NUCLEOTIDE SEQUENCE</scope>
</reference>
<evidence type="ECO:0000256" key="4">
    <source>
        <dbReference type="ARBA" id="ARBA00023136"/>
    </source>
</evidence>
<protein>
    <recommendedName>
        <fullName evidence="6">G-protein coupled receptors family 1 profile domain-containing protein</fullName>
    </recommendedName>
</protein>
<evidence type="ECO:0000313" key="7">
    <source>
        <dbReference type="EMBL" id="CAF1239522.1"/>
    </source>
</evidence>
<accession>A0A815EBL2</accession>
<organism evidence="8 10">
    <name type="scientific">Adineta ricciae</name>
    <name type="common">Rotifer</name>
    <dbReference type="NCBI Taxonomy" id="249248"/>
    <lineage>
        <taxon>Eukaryota</taxon>
        <taxon>Metazoa</taxon>
        <taxon>Spiralia</taxon>
        <taxon>Gnathifera</taxon>
        <taxon>Rotifera</taxon>
        <taxon>Eurotatoria</taxon>
        <taxon>Bdelloidea</taxon>
        <taxon>Adinetida</taxon>
        <taxon>Adinetidae</taxon>
        <taxon>Adineta</taxon>
    </lineage>
</organism>
<feature type="transmembrane region" description="Helical" evidence="5">
    <location>
        <begin position="177"/>
        <end position="201"/>
    </location>
</feature>
<evidence type="ECO:0000256" key="3">
    <source>
        <dbReference type="ARBA" id="ARBA00022989"/>
    </source>
</evidence>
<dbReference type="PROSITE" id="PS50262">
    <property type="entry name" value="G_PROTEIN_RECEP_F1_2"/>
    <property type="match status" value="1"/>
</dbReference>
<dbReference type="Gene3D" id="1.20.1070.10">
    <property type="entry name" value="Rhodopsin 7-helix transmembrane proteins"/>
    <property type="match status" value="1"/>
</dbReference>
<feature type="transmembrane region" description="Helical" evidence="5">
    <location>
        <begin position="255"/>
        <end position="278"/>
    </location>
</feature>
<feature type="transmembrane region" description="Helical" evidence="5">
    <location>
        <begin position="222"/>
        <end position="243"/>
    </location>
</feature>
<keyword evidence="3 5" id="KW-1133">Transmembrane helix</keyword>
<dbReference type="OrthoDB" id="10019277at2759"/>
<dbReference type="SUPFAM" id="SSF81321">
    <property type="entry name" value="Family A G protein-coupled receptor-like"/>
    <property type="match status" value="1"/>
</dbReference>
<comment type="caution">
    <text evidence="8">The sequence shown here is derived from an EMBL/GenBank/DDBJ whole genome shotgun (WGS) entry which is preliminary data.</text>
</comment>
<gene>
    <name evidence="8" type="ORF">EDS130_LOCUS31233</name>
    <name evidence="7" type="ORF">XAT740_LOCUS25662</name>
</gene>
<feature type="domain" description="G-protein coupled receptors family 1 profile" evidence="6">
    <location>
        <begin position="22"/>
        <end position="240"/>
    </location>
</feature>
<dbReference type="EMBL" id="CAJNOR010002046">
    <property type="protein sequence ID" value="CAF1239522.1"/>
    <property type="molecule type" value="Genomic_DNA"/>
</dbReference>
<dbReference type="Proteomes" id="UP000663828">
    <property type="component" value="Unassembled WGS sequence"/>
</dbReference>
<keyword evidence="4 5" id="KW-0472">Membrane</keyword>
<evidence type="ECO:0000256" key="1">
    <source>
        <dbReference type="ARBA" id="ARBA00004370"/>
    </source>
</evidence>
<evidence type="ECO:0000313" key="8">
    <source>
        <dbReference type="EMBL" id="CAF1312721.1"/>
    </source>
</evidence>
<name>A0A815EBL2_ADIRI</name>
<keyword evidence="2 5" id="KW-0812">Transmembrane</keyword>
<feature type="transmembrane region" description="Helical" evidence="5">
    <location>
        <begin position="82"/>
        <end position="103"/>
    </location>
</feature>
<dbReference type="EMBL" id="CAJNOJ010000227">
    <property type="protein sequence ID" value="CAF1312721.1"/>
    <property type="molecule type" value="Genomic_DNA"/>
</dbReference>
<comment type="subcellular location">
    <subcellularLocation>
        <location evidence="1">Membrane</location>
    </subcellularLocation>
</comment>